<dbReference type="RefSeq" id="WP_185762832.1">
    <property type="nucleotide sequence ID" value="NZ_CM017506.1"/>
</dbReference>
<keyword evidence="1" id="KW-0614">Plasmid</keyword>
<dbReference type="InterPro" id="IPR058600">
    <property type="entry name" value="YhjD-like"/>
</dbReference>
<dbReference type="Proteomes" id="UP000319837">
    <property type="component" value="Plasmid unnamed2"/>
</dbReference>
<gene>
    <name evidence="1" type="ORF">CEQ21_07750</name>
</gene>
<evidence type="ECO:0000313" key="1">
    <source>
        <dbReference type="EMBL" id="TRZ39252.1"/>
    </source>
</evidence>
<accession>A0A553SQI4</accession>
<proteinExistence type="predicted"/>
<protein>
    <submittedName>
        <fullName evidence="1">Uncharacterized protein</fullName>
    </submittedName>
</protein>
<dbReference type="Pfam" id="PF26325">
    <property type="entry name" value="YhjD"/>
    <property type="match status" value="1"/>
</dbReference>
<sequence>MTKIIEKHRVILEHSIYLPLVLSVLEYDRKVTQKAPFKIKRVYLNLIEFTMLKVQKDLKVVRDKMRKLNMKTVPGNNDGVFTEYEFYYKGYHEQHRYFNANLRNNTEKLLKYYFTKDLTK</sequence>
<geneLocation type="plasmid" evidence="1">
    <name>unnamed2</name>
</geneLocation>
<comment type="caution">
    <text evidence="1">The sequence shown here is derived from an EMBL/GenBank/DDBJ whole genome shotgun (WGS) entry which is preliminary data.</text>
</comment>
<organism evidence="1">
    <name type="scientific">Niallia circulans</name>
    <name type="common">Bacillus circulans</name>
    <dbReference type="NCBI Taxonomy" id="1397"/>
    <lineage>
        <taxon>Bacteria</taxon>
        <taxon>Bacillati</taxon>
        <taxon>Bacillota</taxon>
        <taxon>Bacilli</taxon>
        <taxon>Bacillales</taxon>
        <taxon>Bacillaceae</taxon>
        <taxon>Niallia</taxon>
    </lineage>
</organism>
<name>A0A553SQI4_NIACI</name>
<reference evidence="1" key="1">
    <citation type="submission" date="2018-10" db="EMBL/GenBank/DDBJ databases">
        <title>FDA dAtabase for Regulatory Grade micrObial Sequences (FDA-ARGOS): Supporting development and validation of Infectious Disease Dx tests.</title>
        <authorList>
            <person name="Minogue T."/>
            <person name="Wolcott M."/>
            <person name="Wasieloski L."/>
            <person name="Aguilar W."/>
            <person name="Moore D."/>
            <person name="Tallon L.J."/>
            <person name="Sadzewicz L."/>
            <person name="Sengamalay N."/>
            <person name="Ott S."/>
            <person name="Godinez A."/>
            <person name="Nagaraj S."/>
            <person name="Vavikolanu K."/>
            <person name="Vyas G."/>
            <person name="Nadendla S."/>
            <person name="Aluvathingal J."/>
            <person name="Sichtig H."/>
        </authorList>
    </citation>
    <scope>NUCLEOTIDE SEQUENCE</scope>
    <source>
        <strain evidence="1">FDAARGOS_343</strain>
        <plasmid evidence="1">unnamed2</plasmid>
    </source>
</reference>
<dbReference type="AlphaFoldDB" id="A0A553SQI4"/>
<dbReference type="EMBL" id="RIBP01000003">
    <property type="protein sequence ID" value="TRZ39252.1"/>
    <property type="molecule type" value="Genomic_DNA"/>
</dbReference>